<dbReference type="Pfam" id="PF07811">
    <property type="entry name" value="TadE"/>
    <property type="match status" value="1"/>
</dbReference>
<evidence type="ECO:0000313" key="4">
    <source>
        <dbReference type="Proteomes" id="UP001139089"/>
    </source>
</evidence>
<keyword evidence="4" id="KW-1185">Reference proteome</keyword>
<keyword evidence="1" id="KW-0812">Transmembrane</keyword>
<feature type="transmembrane region" description="Helical" evidence="1">
    <location>
        <begin position="33"/>
        <end position="54"/>
    </location>
</feature>
<evidence type="ECO:0000256" key="1">
    <source>
        <dbReference type="SAM" id="Phobius"/>
    </source>
</evidence>
<dbReference type="EMBL" id="JAJOZR010000008">
    <property type="protein sequence ID" value="MCD7110194.1"/>
    <property type="molecule type" value="Genomic_DNA"/>
</dbReference>
<evidence type="ECO:0000259" key="2">
    <source>
        <dbReference type="Pfam" id="PF07811"/>
    </source>
</evidence>
<keyword evidence="1" id="KW-0472">Membrane</keyword>
<accession>A0A9X1NUZ2</accession>
<protein>
    <submittedName>
        <fullName evidence="3">Pilus assembly protein</fullName>
    </submittedName>
</protein>
<dbReference type="AlphaFoldDB" id="A0A9X1NUZ2"/>
<gene>
    <name evidence="3" type="ORF">LRX75_14215</name>
</gene>
<organism evidence="3 4">
    <name type="scientific">Rhizobium quercicola</name>
    <dbReference type="NCBI Taxonomy" id="2901226"/>
    <lineage>
        <taxon>Bacteria</taxon>
        <taxon>Pseudomonadati</taxon>
        <taxon>Pseudomonadota</taxon>
        <taxon>Alphaproteobacteria</taxon>
        <taxon>Hyphomicrobiales</taxon>
        <taxon>Rhizobiaceae</taxon>
        <taxon>Rhizobium/Agrobacterium group</taxon>
        <taxon>Rhizobium</taxon>
    </lineage>
</organism>
<reference evidence="3" key="1">
    <citation type="submission" date="2021-12" db="EMBL/GenBank/DDBJ databases">
        <authorList>
            <person name="Li Y."/>
        </authorList>
    </citation>
    <scope>NUCLEOTIDE SEQUENCE</scope>
    <source>
        <strain evidence="3">DKSPLA3</strain>
    </source>
</reference>
<name>A0A9X1NUZ2_9HYPH</name>
<comment type="caution">
    <text evidence="3">The sequence shown here is derived from an EMBL/GenBank/DDBJ whole genome shotgun (WGS) entry which is preliminary data.</text>
</comment>
<feature type="domain" description="TadE-like" evidence="2">
    <location>
        <begin position="31"/>
        <end position="68"/>
    </location>
</feature>
<dbReference type="RefSeq" id="WP_231815374.1">
    <property type="nucleotide sequence ID" value="NZ_JAJOZR010000008.1"/>
</dbReference>
<dbReference type="InterPro" id="IPR012495">
    <property type="entry name" value="TadE-like_dom"/>
</dbReference>
<dbReference type="Proteomes" id="UP001139089">
    <property type="component" value="Unassembled WGS sequence"/>
</dbReference>
<sequence>MTGANRTTRPRFRFAARLRRLARDRRGTSGIEFALIAPILLMIYLGAFELSVGFNMSQKVSQATGTVADILSQKTEVTPSELDGMKNVALSIMAPFSISKYTLKVSGIRVTAPGVGVVAWSRDEKGGTPYAVNAVVSVPSDLTVLNTFVVRSEFSVPYELMLFTPPGMKENSLEVMNLAENYYYRQRVGLGISCALCK</sequence>
<keyword evidence="1" id="KW-1133">Transmembrane helix</keyword>
<evidence type="ECO:0000313" key="3">
    <source>
        <dbReference type="EMBL" id="MCD7110194.1"/>
    </source>
</evidence>
<proteinExistence type="predicted"/>